<evidence type="ECO:0000313" key="4">
    <source>
        <dbReference type="EMBL" id="OQE47046.1"/>
    </source>
</evidence>
<evidence type="ECO:0000256" key="1">
    <source>
        <dbReference type="ARBA" id="ARBA00022737"/>
    </source>
</evidence>
<dbReference type="SUPFAM" id="SSF48403">
    <property type="entry name" value="Ankyrin repeat"/>
    <property type="match status" value="1"/>
</dbReference>
<dbReference type="InterPro" id="IPR036770">
    <property type="entry name" value="Ankyrin_rpt-contain_sf"/>
</dbReference>
<organism evidence="4 5">
    <name type="scientific">Penicillium coprophilum</name>
    <dbReference type="NCBI Taxonomy" id="36646"/>
    <lineage>
        <taxon>Eukaryota</taxon>
        <taxon>Fungi</taxon>
        <taxon>Dikarya</taxon>
        <taxon>Ascomycota</taxon>
        <taxon>Pezizomycotina</taxon>
        <taxon>Eurotiomycetes</taxon>
        <taxon>Eurotiomycetidae</taxon>
        <taxon>Eurotiales</taxon>
        <taxon>Aspergillaceae</taxon>
        <taxon>Penicillium</taxon>
    </lineage>
</organism>
<keyword evidence="2 3" id="KW-0040">ANK repeat</keyword>
<evidence type="ECO:0000256" key="3">
    <source>
        <dbReference type="PROSITE-ProRule" id="PRU00023"/>
    </source>
</evidence>
<dbReference type="STRING" id="36646.A0A1V6V8R1"/>
<comment type="caution">
    <text evidence="4">The sequence shown here is derived from an EMBL/GenBank/DDBJ whole genome shotgun (WGS) entry which is preliminary data.</text>
</comment>
<protein>
    <submittedName>
        <fullName evidence="4">Uncharacterized protein</fullName>
    </submittedName>
</protein>
<dbReference type="Proteomes" id="UP000191500">
    <property type="component" value="Unassembled WGS sequence"/>
</dbReference>
<reference evidence="5" key="1">
    <citation type="journal article" date="2017" name="Nat. Microbiol.">
        <title>Global analysis of biosynthetic gene clusters reveals vast potential of secondary metabolite production in Penicillium species.</title>
        <authorList>
            <person name="Nielsen J.C."/>
            <person name="Grijseels S."/>
            <person name="Prigent S."/>
            <person name="Ji B."/>
            <person name="Dainat J."/>
            <person name="Nielsen K.F."/>
            <person name="Frisvad J.C."/>
            <person name="Workman M."/>
            <person name="Nielsen J."/>
        </authorList>
    </citation>
    <scope>NUCLEOTIDE SEQUENCE [LARGE SCALE GENOMIC DNA]</scope>
    <source>
        <strain evidence="5">IBT 31321</strain>
    </source>
</reference>
<accession>A0A1V6V8R1</accession>
<dbReference type="SMART" id="SM00248">
    <property type="entry name" value="ANK"/>
    <property type="match status" value="4"/>
</dbReference>
<evidence type="ECO:0000313" key="5">
    <source>
        <dbReference type="Proteomes" id="UP000191500"/>
    </source>
</evidence>
<dbReference type="PROSITE" id="PS50297">
    <property type="entry name" value="ANK_REP_REGION"/>
    <property type="match status" value="1"/>
</dbReference>
<feature type="repeat" description="ANK" evidence="3">
    <location>
        <begin position="263"/>
        <end position="295"/>
    </location>
</feature>
<dbReference type="AlphaFoldDB" id="A0A1V6V8R1"/>
<proteinExistence type="predicted"/>
<keyword evidence="1" id="KW-0677">Repeat</keyword>
<dbReference type="EMBL" id="MDDG01000001">
    <property type="protein sequence ID" value="OQE47046.1"/>
    <property type="molecule type" value="Genomic_DNA"/>
</dbReference>
<dbReference type="Pfam" id="PF13857">
    <property type="entry name" value="Ank_5"/>
    <property type="match status" value="1"/>
</dbReference>
<dbReference type="Gene3D" id="1.25.40.20">
    <property type="entry name" value="Ankyrin repeat-containing domain"/>
    <property type="match status" value="1"/>
</dbReference>
<dbReference type="PANTHER" id="PTHR24189:SF50">
    <property type="entry name" value="ANKYRIN REPEAT AND SOCS BOX PROTEIN 2"/>
    <property type="match status" value="1"/>
</dbReference>
<name>A0A1V6V8R1_9EURO</name>
<gene>
    <name evidence="4" type="ORF">PENCOP_c001G02968</name>
</gene>
<evidence type="ECO:0000256" key="2">
    <source>
        <dbReference type="ARBA" id="ARBA00023043"/>
    </source>
</evidence>
<dbReference type="InterPro" id="IPR050745">
    <property type="entry name" value="Multifunctional_regulatory"/>
</dbReference>
<dbReference type="PROSITE" id="PS50088">
    <property type="entry name" value="ANK_REPEAT"/>
    <property type="match status" value="1"/>
</dbReference>
<sequence length="338" mass="37983">MKPYGHIYRDHCTCLKQNFCSERRKKSGPDYYATVKLLPDVGANPNWPGHSPGSFIFSHPPLEIAMLTCNLISDSTVKLLVQRGANVRDKDFLHAFTNTSNRCTVSHGETAKHLLNHGANISVRDSLGRSMLSKVRKRDLIQLYVARGLSPNDVDESGKTLLGALATEEASENRAEMMKVLLELGADPESENPDYETNLSFVHKTAKLLLTYGADVSARDDEKQTVINKTDDKSLVKLPLAHGAEVNLVDVYGQTPLHTMIYGANTPLHLASLTSPWELVKLLLHHGADRNHRNVNGETALDLLARRRRHREQFPFDRAKNGNRLITYRNTFYFAIRF</sequence>
<dbReference type="PANTHER" id="PTHR24189">
    <property type="entry name" value="MYOTROPHIN"/>
    <property type="match status" value="1"/>
</dbReference>
<keyword evidence="5" id="KW-1185">Reference proteome</keyword>
<dbReference type="InterPro" id="IPR002110">
    <property type="entry name" value="Ankyrin_rpt"/>
</dbReference>